<evidence type="ECO:0000313" key="4">
    <source>
        <dbReference type="EMBL" id="BCX46892.1"/>
    </source>
</evidence>
<gene>
    <name evidence="4" type="ORF">HAHE_08000</name>
</gene>
<dbReference type="InterPro" id="IPR029066">
    <property type="entry name" value="PLP-binding_barrel"/>
</dbReference>
<dbReference type="InterPro" id="IPR042208">
    <property type="entry name" value="D-ser_dehydrat-like_sf"/>
</dbReference>
<dbReference type="PANTHER" id="PTHR28004:SF2">
    <property type="entry name" value="D-SERINE DEHYDRATASE"/>
    <property type="match status" value="1"/>
</dbReference>
<dbReference type="InterPro" id="IPR026956">
    <property type="entry name" value="D-ser_dehydrat-like_dom"/>
</dbReference>
<dbReference type="Gene3D" id="2.40.37.20">
    <property type="entry name" value="D-serine dehydratase-like domain"/>
    <property type="match status" value="1"/>
</dbReference>
<evidence type="ECO:0000256" key="1">
    <source>
        <dbReference type="ARBA" id="ARBA00005323"/>
    </source>
</evidence>
<proteinExistence type="inferred from homology"/>
<protein>
    <submittedName>
        <fullName evidence="4">Pyridoxal phosphate-dependent D-serine deaminase</fullName>
    </submittedName>
</protein>
<organism evidence="4 5">
    <name type="scientific">Haloferula helveola</name>
    <dbReference type="NCBI Taxonomy" id="490095"/>
    <lineage>
        <taxon>Bacteria</taxon>
        <taxon>Pseudomonadati</taxon>
        <taxon>Verrucomicrobiota</taxon>
        <taxon>Verrucomicrobiia</taxon>
        <taxon>Verrucomicrobiales</taxon>
        <taxon>Verrucomicrobiaceae</taxon>
        <taxon>Haloferula</taxon>
    </lineage>
</organism>
<dbReference type="Pfam" id="PF14031">
    <property type="entry name" value="D-ser_dehydrat"/>
    <property type="match status" value="1"/>
</dbReference>
<keyword evidence="2" id="KW-0456">Lyase</keyword>
<comment type="similarity">
    <text evidence="1">Belongs to the DSD1 family.</text>
</comment>
<evidence type="ECO:0000313" key="5">
    <source>
        <dbReference type="Proteomes" id="UP001374893"/>
    </source>
</evidence>
<name>A0ABM7RBA6_9BACT</name>
<dbReference type="Pfam" id="PF01168">
    <property type="entry name" value="Ala_racemase_N"/>
    <property type="match status" value="1"/>
</dbReference>
<dbReference type="EMBL" id="AP024702">
    <property type="protein sequence ID" value="BCX46892.1"/>
    <property type="molecule type" value="Genomic_DNA"/>
</dbReference>
<sequence>MTLPDLKAPALKKPQLIVDLEKATRNVSRIFDKFQRHGVAFRPHFKTHQCAAIGELFREMGVRSITVSSLDMATYFAGHGWDDITLAVPVNLGQVEEIDQLAQRIRLNVLVDSLETASALNDGLTVACPVWIKVDVGYGRVGIKWNDEARLLELAKLIESSALLEFCGLLTHSGHTYECRGREEVQVLFEEGRTRMLHLEETLQAHGTSARISMGDTPSASLAEAFDGVDEMRPGNFVFYDVVQSQIGSCSAEDIAVAIACPVIGKYEADLKVVVYGGSVHFSKDSVIIDGERVFGQLALPASDGWKPVPLTDARIVSCCQEVSKIHVSREVFDQIGLGQTVYILPAHSCLAAEIYPRYRTTDGQVLERFRLFT</sequence>
<dbReference type="InterPro" id="IPR001608">
    <property type="entry name" value="Ala_racemase_N"/>
</dbReference>
<dbReference type="Proteomes" id="UP001374893">
    <property type="component" value="Chromosome"/>
</dbReference>
<dbReference type="SMART" id="SM01119">
    <property type="entry name" value="D-ser_dehydrat"/>
    <property type="match status" value="1"/>
</dbReference>
<evidence type="ECO:0000256" key="2">
    <source>
        <dbReference type="ARBA" id="ARBA00023239"/>
    </source>
</evidence>
<dbReference type="SUPFAM" id="SSF51419">
    <property type="entry name" value="PLP-binding barrel"/>
    <property type="match status" value="1"/>
</dbReference>
<feature type="domain" description="D-serine dehydratase-like" evidence="3">
    <location>
        <begin position="256"/>
        <end position="363"/>
    </location>
</feature>
<dbReference type="InterPro" id="IPR051466">
    <property type="entry name" value="D-amino_acid_metab_enzyme"/>
</dbReference>
<evidence type="ECO:0000259" key="3">
    <source>
        <dbReference type="SMART" id="SM01119"/>
    </source>
</evidence>
<keyword evidence="5" id="KW-1185">Reference proteome</keyword>
<reference evidence="4 5" key="1">
    <citation type="submission" date="2021-06" db="EMBL/GenBank/DDBJ databases">
        <title>Complete genome of Haloferula helveola possessing various polysaccharide degrading enzymes.</title>
        <authorList>
            <person name="Takami H."/>
            <person name="Huang C."/>
            <person name="Hamasaki K."/>
        </authorList>
    </citation>
    <scope>NUCLEOTIDE SEQUENCE [LARGE SCALE GENOMIC DNA]</scope>
    <source>
        <strain evidence="4 5">CN-1</strain>
    </source>
</reference>
<dbReference type="Gene3D" id="3.20.20.10">
    <property type="entry name" value="Alanine racemase"/>
    <property type="match status" value="1"/>
</dbReference>
<accession>A0ABM7RBA6</accession>
<dbReference type="PANTHER" id="PTHR28004">
    <property type="entry name" value="ZGC:162816-RELATED"/>
    <property type="match status" value="1"/>
</dbReference>